<proteinExistence type="predicted"/>
<dbReference type="PANTHER" id="PTHR11501">
    <property type="entry name" value="MICROTUBULE-ASSOCIATED PROTEIN"/>
    <property type="match status" value="1"/>
</dbReference>
<accession>A0A0N1ITL3</accession>
<dbReference type="Pfam" id="PF00418">
    <property type="entry name" value="Tubulin-binding"/>
    <property type="match status" value="3"/>
</dbReference>
<feature type="compositionally biased region" description="Basic and acidic residues" evidence="7">
    <location>
        <begin position="42"/>
        <end position="53"/>
    </location>
</feature>
<keyword evidence="4" id="KW-0677">Repeat</keyword>
<keyword evidence="6" id="KW-0493">Microtubule</keyword>
<feature type="compositionally biased region" description="Polar residues" evidence="7">
    <location>
        <begin position="302"/>
        <end position="318"/>
    </location>
</feature>
<evidence type="ECO:0000313" key="8">
    <source>
        <dbReference type="EMBL" id="KOX74502.1"/>
    </source>
</evidence>
<feature type="compositionally biased region" description="Polar residues" evidence="7">
    <location>
        <begin position="102"/>
        <end position="128"/>
    </location>
</feature>
<name>A0A0N1ITL3_9HYME</name>
<dbReference type="OrthoDB" id="9378527at2759"/>
<evidence type="ECO:0000313" key="9">
    <source>
        <dbReference type="Proteomes" id="UP000053105"/>
    </source>
</evidence>
<dbReference type="InterPro" id="IPR027324">
    <property type="entry name" value="MAP2/MAP4/Tau"/>
</dbReference>
<gene>
    <name evidence="8" type="ORF">WN51_00485</name>
</gene>
<dbReference type="PROSITE" id="PS51491">
    <property type="entry name" value="TAU_MAP_2"/>
    <property type="match status" value="3"/>
</dbReference>
<evidence type="ECO:0000256" key="1">
    <source>
        <dbReference type="ARBA" id="ARBA00004245"/>
    </source>
</evidence>
<dbReference type="GO" id="GO:0008017">
    <property type="term" value="F:microtubule binding"/>
    <property type="evidence" value="ECO:0007669"/>
    <property type="project" value="InterPro"/>
</dbReference>
<dbReference type="GO" id="GO:0005874">
    <property type="term" value="C:microtubule"/>
    <property type="evidence" value="ECO:0007669"/>
    <property type="project" value="UniProtKB-KW"/>
</dbReference>
<dbReference type="Proteomes" id="UP000053105">
    <property type="component" value="Unassembled WGS sequence"/>
</dbReference>
<dbReference type="GO" id="GO:0031175">
    <property type="term" value="P:neuron projection development"/>
    <property type="evidence" value="ECO:0007669"/>
    <property type="project" value="TreeGrafter"/>
</dbReference>
<organism evidence="8 9">
    <name type="scientific">Melipona quadrifasciata</name>
    <dbReference type="NCBI Taxonomy" id="166423"/>
    <lineage>
        <taxon>Eukaryota</taxon>
        <taxon>Metazoa</taxon>
        <taxon>Ecdysozoa</taxon>
        <taxon>Arthropoda</taxon>
        <taxon>Hexapoda</taxon>
        <taxon>Insecta</taxon>
        <taxon>Pterygota</taxon>
        <taxon>Neoptera</taxon>
        <taxon>Endopterygota</taxon>
        <taxon>Hymenoptera</taxon>
        <taxon>Apocrita</taxon>
        <taxon>Aculeata</taxon>
        <taxon>Apoidea</taxon>
        <taxon>Anthophila</taxon>
        <taxon>Apidae</taxon>
        <taxon>Melipona</taxon>
    </lineage>
</organism>
<keyword evidence="5 6" id="KW-0206">Cytoskeleton</keyword>
<keyword evidence="2 6" id="KW-0963">Cytoplasm</keyword>
<feature type="compositionally biased region" description="Basic and acidic residues" evidence="7">
    <location>
        <begin position="81"/>
        <end position="100"/>
    </location>
</feature>
<evidence type="ECO:0000256" key="3">
    <source>
        <dbReference type="ARBA" id="ARBA00022553"/>
    </source>
</evidence>
<feature type="non-terminal residue" evidence="8">
    <location>
        <position position="1"/>
    </location>
</feature>
<dbReference type="GO" id="GO:0000226">
    <property type="term" value="P:microtubule cytoskeleton organization"/>
    <property type="evidence" value="ECO:0007669"/>
    <property type="project" value="TreeGrafter"/>
</dbReference>
<dbReference type="STRING" id="166423.A0A0N1ITL3"/>
<dbReference type="AlphaFoldDB" id="A0A0N1ITL3"/>
<keyword evidence="3" id="KW-0597">Phosphoprotein</keyword>
<evidence type="ECO:0000256" key="4">
    <source>
        <dbReference type="ARBA" id="ARBA00022737"/>
    </source>
</evidence>
<protein>
    <recommendedName>
        <fullName evidence="6">Microtubule-associated protein</fullName>
    </recommendedName>
</protein>
<dbReference type="PROSITE" id="PS00229">
    <property type="entry name" value="TAU_MAP_1"/>
    <property type="match status" value="2"/>
</dbReference>
<dbReference type="GO" id="GO:0043005">
    <property type="term" value="C:neuron projection"/>
    <property type="evidence" value="ECO:0007669"/>
    <property type="project" value="TreeGrafter"/>
</dbReference>
<keyword evidence="9" id="KW-1185">Reference proteome</keyword>
<feature type="compositionally biased region" description="Polar residues" evidence="7">
    <location>
        <begin position="207"/>
        <end position="224"/>
    </location>
</feature>
<evidence type="ECO:0000256" key="6">
    <source>
        <dbReference type="RuleBase" id="RU000686"/>
    </source>
</evidence>
<comment type="subcellular location">
    <subcellularLocation>
        <location evidence="1 6">Cytoplasm</location>
        <location evidence="1 6">Cytoskeleton</location>
    </subcellularLocation>
</comment>
<dbReference type="InterPro" id="IPR001084">
    <property type="entry name" value="MAP_tubulin-bd_rpt"/>
</dbReference>
<evidence type="ECO:0000256" key="5">
    <source>
        <dbReference type="ARBA" id="ARBA00023212"/>
    </source>
</evidence>
<reference evidence="8 9" key="1">
    <citation type="submission" date="2015-07" db="EMBL/GenBank/DDBJ databases">
        <title>The genome of Melipona quadrifasciata.</title>
        <authorList>
            <person name="Pan H."/>
            <person name="Kapheim K."/>
        </authorList>
    </citation>
    <scope>NUCLEOTIDE SEQUENCE [LARGE SCALE GENOMIC DNA]</scope>
    <source>
        <strain evidence="8">0111107301</strain>
        <tissue evidence="8">Whole body</tissue>
    </source>
</reference>
<feature type="compositionally biased region" description="Low complexity" evidence="7">
    <location>
        <begin position="263"/>
        <end position="289"/>
    </location>
</feature>
<dbReference type="PANTHER" id="PTHR11501:SF18">
    <property type="entry name" value="MICROTUBULE-ASSOCIATED PROTEIN"/>
    <property type="match status" value="1"/>
</dbReference>
<evidence type="ECO:0000256" key="2">
    <source>
        <dbReference type="ARBA" id="ARBA00022490"/>
    </source>
</evidence>
<feature type="region of interest" description="Disordered" evidence="7">
    <location>
        <begin position="42"/>
        <end position="329"/>
    </location>
</feature>
<evidence type="ECO:0000256" key="7">
    <source>
        <dbReference type="SAM" id="MobiDB-lite"/>
    </source>
</evidence>
<sequence length="329" mass="35364">ISQIKLQWNAKPKVGSLENATYKPGGGDKKIETVKLDFKDKAKPKVGSKENAKHMPGGGGVKIQTQKIDIKAESKIGSLDNVKHKPGGGDKKIFNDKDYLRQTGTNPESLCGSGSQDNLVEETNSSGEQAKDDFPQPPPSTPTKARNLRSPSMVTPKAVRSSLAKSPETVGLKRNSLPLQTTETENRNKKNPSSEDENVIEGKTAKSPINSNNAESKNLGNRTAKSPISSPIPSPIPNNVQLESLEDKTTKSPISSQERAIKSPNSPRSPNSLRIKSPGKSSSHTSGKSSPKELRLPKLAPSPTSQETTTLSEVSTKISLPKLTERVTH</sequence>
<dbReference type="EMBL" id="KQ435789">
    <property type="protein sequence ID" value="KOX74502.1"/>
    <property type="molecule type" value="Genomic_DNA"/>
</dbReference>